<gene>
    <name evidence="1" type="ORF">A3B33_02310</name>
</gene>
<evidence type="ECO:0000313" key="1">
    <source>
        <dbReference type="EMBL" id="OGC87460.1"/>
    </source>
</evidence>
<reference evidence="1 2" key="1">
    <citation type="journal article" date="2016" name="Nat. Commun.">
        <title>Thousands of microbial genomes shed light on interconnected biogeochemical processes in an aquifer system.</title>
        <authorList>
            <person name="Anantharaman K."/>
            <person name="Brown C.T."/>
            <person name="Hug L.A."/>
            <person name="Sharon I."/>
            <person name="Castelle C.J."/>
            <person name="Probst A.J."/>
            <person name="Thomas B.C."/>
            <person name="Singh A."/>
            <person name="Wilkins M.J."/>
            <person name="Karaoz U."/>
            <person name="Brodie E.L."/>
            <person name="Williams K.H."/>
            <person name="Hubbard S.S."/>
            <person name="Banfield J.F."/>
        </authorList>
    </citation>
    <scope>NUCLEOTIDE SEQUENCE [LARGE SCALE GENOMIC DNA]</scope>
</reference>
<sequence>MFGRFLRPATKSQNFLHSVKKLFGDDRRVFALVYLSRVAEVAVVKRIRKNEFCLIFFERPEAAIFPPLRRFGGDAVFKQKTRDIFKS</sequence>
<organism evidence="1 2">
    <name type="scientific">Candidatus Adlerbacteria bacterium RIFCSPLOWO2_01_FULL_54_16</name>
    <dbReference type="NCBI Taxonomy" id="1797244"/>
    <lineage>
        <taxon>Bacteria</taxon>
        <taxon>Candidatus Adleribacteriota</taxon>
    </lineage>
</organism>
<comment type="caution">
    <text evidence="1">The sequence shown here is derived from an EMBL/GenBank/DDBJ whole genome shotgun (WGS) entry which is preliminary data.</text>
</comment>
<proteinExistence type="predicted"/>
<evidence type="ECO:0000313" key="2">
    <source>
        <dbReference type="Proteomes" id="UP000176943"/>
    </source>
</evidence>
<dbReference type="AlphaFoldDB" id="A0A1F4Y0G0"/>
<dbReference type="EMBL" id="MEWY01000002">
    <property type="protein sequence ID" value="OGC87460.1"/>
    <property type="molecule type" value="Genomic_DNA"/>
</dbReference>
<protein>
    <submittedName>
        <fullName evidence="1">Uncharacterized protein</fullName>
    </submittedName>
</protein>
<name>A0A1F4Y0G0_9BACT</name>
<accession>A0A1F4Y0G0</accession>
<dbReference type="Proteomes" id="UP000176943">
    <property type="component" value="Unassembled WGS sequence"/>
</dbReference>